<evidence type="ECO:0000256" key="1">
    <source>
        <dbReference type="SAM" id="MobiDB-lite"/>
    </source>
</evidence>
<evidence type="ECO:0000313" key="2">
    <source>
        <dbReference type="EMBL" id="CAG8817629.1"/>
    </source>
</evidence>
<comment type="caution">
    <text evidence="2">The sequence shown here is derived from an EMBL/GenBank/DDBJ whole genome shotgun (WGS) entry which is preliminary data.</text>
</comment>
<accession>A0ABN7W6Z9</accession>
<dbReference type="Proteomes" id="UP000789901">
    <property type="component" value="Unassembled WGS sequence"/>
</dbReference>
<sequence>KVLVVEERFLYDDSSIEKELDKSIKNELAERIIQFGSCNQKEVETDGHEVIDNYPRSARNVCKILEWSIESTENNNSNDHYKDKQDPAKYYALVQELVSEEKEPIQEPRSKINIIKSKEKNYKEVVDKINVLTEKEKFDCTFEVWMRKVKIFQETVIQNRGRVEEPTEKTFNRIYEAECKVKKKEDKEVKAETELLITYLKLAKVDYTNGKIKDLKDRFKRRQLALEKQKLTYLENEQDKLEPVNSNRMLEIIFHKIFGWYLKHAKSNNPNGQNNLNSRPTKDKFTSTKGQESLEAIDKLKIIVYNQKTNLKDNSTKYKRIDKLSELDREIIQDIEYNKEGEMVISKVEDKGRIVVSNNRMYKVSNKKIDSLSKLSQEVIQITKCSDKCQSNSKVIIVEVGNVKKNVNIDANKNDHLFDPKEAKLEFKLTHQSQLPTSYDDIGGIYAWMHKIK</sequence>
<organism evidence="2 3">
    <name type="scientific">Gigaspora margarita</name>
    <dbReference type="NCBI Taxonomy" id="4874"/>
    <lineage>
        <taxon>Eukaryota</taxon>
        <taxon>Fungi</taxon>
        <taxon>Fungi incertae sedis</taxon>
        <taxon>Mucoromycota</taxon>
        <taxon>Glomeromycotina</taxon>
        <taxon>Glomeromycetes</taxon>
        <taxon>Diversisporales</taxon>
        <taxon>Gigasporaceae</taxon>
        <taxon>Gigaspora</taxon>
    </lineage>
</organism>
<dbReference type="EMBL" id="CAJVQB010031942">
    <property type="protein sequence ID" value="CAG8817629.1"/>
    <property type="molecule type" value="Genomic_DNA"/>
</dbReference>
<reference evidence="2 3" key="1">
    <citation type="submission" date="2021-06" db="EMBL/GenBank/DDBJ databases">
        <authorList>
            <person name="Kallberg Y."/>
            <person name="Tangrot J."/>
            <person name="Rosling A."/>
        </authorList>
    </citation>
    <scope>NUCLEOTIDE SEQUENCE [LARGE SCALE GENOMIC DNA]</scope>
    <source>
        <strain evidence="2 3">120-4 pot B 10/14</strain>
    </source>
</reference>
<name>A0ABN7W6Z9_GIGMA</name>
<protein>
    <submittedName>
        <fullName evidence="2">15003_t:CDS:1</fullName>
    </submittedName>
</protein>
<proteinExistence type="predicted"/>
<evidence type="ECO:0000313" key="3">
    <source>
        <dbReference type="Proteomes" id="UP000789901"/>
    </source>
</evidence>
<feature type="non-terminal residue" evidence="2">
    <location>
        <position position="1"/>
    </location>
</feature>
<gene>
    <name evidence="2" type="ORF">GMARGA_LOCUS26854</name>
</gene>
<feature type="compositionally biased region" description="Low complexity" evidence="1">
    <location>
        <begin position="268"/>
        <end position="277"/>
    </location>
</feature>
<feature type="region of interest" description="Disordered" evidence="1">
    <location>
        <begin position="268"/>
        <end position="288"/>
    </location>
</feature>
<keyword evidence="3" id="KW-1185">Reference proteome</keyword>